<dbReference type="PANTHER" id="PTHR40260:SF2">
    <property type="entry name" value="BLR8190 PROTEIN"/>
    <property type="match status" value="1"/>
</dbReference>
<gene>
    <name evidence="2" type="ORF">CA982_22435</name>
</gene>
<dbReference type="EMBL" id="NGFO01000035">
    <property type="protein sequence ID" value="OUC76311.1"/>
    <property type="molecule type" value="Genomic_DNA"/>
</dbReference>
<dbReference type="PANTHER" id="PTHR40260">
    <property type="entry name" value="BLR8190 PROTEIN"/>
    <property type="match status" value="1"/>
</dbReference>
<organism evidence="2 3">
    <name type="scientific">Gordonia lacunae</name>
    <dbReference type="NCBI Taxonomy" id="417102"/>
    <lineage>
        <taxon>Bacteria</taxon>
        <taxon>Bacillati</taxon>
        <taxon>Actinomycetota</taxon>
        <taxon>Actinomycetes</taxon>
        <taxon>Mycobacteriales</taxon>
        <taxon>Gordoniaceae</taxon>
        <taxon>Gordonia</taxon>
    </lineage>
</organism>
<dbReference type="InterPro" id="IPR009799">
    <property type="entry name" value="EthD_dom"/>
</dbReference>
<dbReference type="InterPro" id="IPR011008">
    <property type="entry name" value="Dimeric_a/b-barrel"/>
</dbReference>
<dbReference type="Proteomes" id="UP000194632">
    <property type="component" value="Unassembled WGS sequence"/>
</dbReference>
<protein>
    <submittedName>
        <fullName evidence="2">Ethyl tert-butyl ether degradation protein EthD</fullName>
    </submittedName>
</protein>
<dbReference type="NCBIfam" id="TIGR02118">
    <property type="entry name" value="EthD family reductase"/>
    <property type="match status" value="1"/>
</dbReference>
<dbReference type="OrthoDB" id="5294870at2"/>
<dbReference type="AlphaFoldDB" id="A0A243Q5X2"/>
<feature type="domain" description="EthD" evidence="1">
    <location>
        <begin position="12"/>
        <end position="89"/>
    </location>
</feature>
<keyword evidence="3" id="KW-1185">Reference proteome</keyword>
<name>A0A243Q5X2_9ACTN</name>
<dbReference type="Pfam" id="PF07110">
    <property type="entry name" value="EthD"/>
    <property type="match status" value="1"/>
</dbReference>
<comment type="caution">
    <text evidence="2">The sequence shown here is derived from an EMBL/GenBank/DDBJ whole genome shotgun (WGS) entry which is preliminary data.</text>
</comment>
<dbReference type="STRING" id="417102.CA982_22435"/>
<proteinExistence type="predicted"/>
<evidence type="ECO:0000313" key="3">
    <source>
        <dbReference type="Proteomes" id="UP000194632"/>
    </source>
</evidence>
<dbReference type="Gene3D" id="3.30.70.100">
    <property type="match status" value="1"/>
</dbReference>
<evidence type="ECO:0000313" key="2">
    <source>
        <dbReference type="EMBL" id="OUC76311.1"/>
    </source>
</evidence>
<dbReference type="GO" id="GO:0016491">
    <property type="term" value="F:oxidoreductase activity"/>
    <property type="evidence" value="ECO:0007669"/>
    <property type="project" value="InterPro"/>
</dbReference>
<dbReference type="SUPFAM" id="SSF54909">
    <property type="entry name" value="Dimeric alpha+beta barrel"/>
    <property type="match status" value="1"/>
</dbReference>
<reference evidence="2 3" key="1">
    <citation type="submission" date="2017-05" db="EMBL/GenBank/DDBJ databases">
        <title>Biotechnological potential of actinobacteria isolated from South African environments.</title>
        <authorList>
            <person name="Le Roes-Hill M."/>
            <person name="Prins A."/>
            <person name="Durrell K.A."/>
        </authorList>
    </citation>
    <scope>NUCLEOTIDE SEQUENCE [LARGE SCALE GENOMIC DNA]</scope>
    <source>
        <strain evidence="2">BS2</strain>
    </source>
</reference>
<dbReference type="RefSeq" id="WP_086537397.1">
    <property type="nucleotide sequence ID" value="NZ_JBLKRZ010000025.1"/>
</dbReference>
<sequence>MSLRISVCYGKPTDEAAFDEHYARVHIPLAKAVPGLTRFTCGKVSSLDGTEPPYYAVAGLYFADEETMQTALRSPEMRAAGGDVANFATGGATMYVTDEHEVGL</sequence>
<accession>A0A243Q5X2</accession>
<evidence type="ECO:0000259" key="1">
    <source>
        <dbReference type="Pfam" id="PF07110"/>
    </source>
</evidence>